<evidence type="ECO:0000256" key="1">
    <source>
        <dbReference type="PROSITE-ProRule" id="PRU00169"/>
    </source>
</evidence>
<evidence type="ECO:0000313" key="5">
    <source>
        <dbReference type="EMBL" id="POA97076.1"/>
    </source>
</evidence>
<dbReference type="Proteomes" id="UP000236416">
    <property type="component" value="Unassembled WGS sequence"/>
</dbReference>
<dbReference type="EMBL" id="PPTF01000085">
    <property type="protein sequence ID" value="POA97076.1"/>
    <property type="molecule type" value="Genomic_DNA"/>
</dbReference>
<dbReference type="RefSeq" id="WP_103321686.1">
    <property type="nucleotide sequence ID" value="NZ_PPTF01000085.1"/>
</dbReference>
<dbReference type="PROSITE" id="PS51832">
    <property type="entry name" value="HD_GYP"/>
    <property type="match status" value="1"/>
</dbReference>
<feature type="modified residue" description="4-aspartylphosphate" evidence="1">
    <location>
        <position position="60"/>
    </location>
</feature>
<dbReference type="PANTHER" id="PTHR45228">
    <property type="entry name" value="CYCLIC DI-GMP PHOSPHODIESTERASE TM_0186-RELATED"/>
    <property type="match status" value="1"/>
</dbReference>
<sequence>MSGMAESSLQTVLIVDDAPECLAQMYGLLKGRYRVLVANSGERALQIVSGEVLPDLVLLDVMLPGIGGYEVCRRLKADDRTVAIPVIFLTGQGESEDEQAGFDAGAADYIIKPISPPIVLARVLTHVRLKAAADFLQDKAAFLESEVERRTREVQVIQDVTIMMMAALAETRDHETGNHLLRTQNYVRALAIELRNHPRYRAELDEQTIQLLYKSAPLHDIGKVGIPDRILLKPGKLTPDEFEIMKTHTVLGRDAIATAEKLLDGPSNFLRLAREIAYSHQEKWDGSGYPEGFAGEQIPLSARLMAVADVYDALISRRVYKPPFSHETAVDMIREGSGRHFDPDVVNAFMQITEQFRQIAQRYADTE</sequence>
<keyword evidence="1" id="KW-0597">Phosphoprotein</keyword>
<proteinExistence type="predicted"/>
<dbReference type="PROSITE" id="PS50110">
    <property type="entry name" value="RESPONSE_REGULATORY"/>
    <property type="match status" value="1"/>
</dbReference>
<evidence type="ECO:0000259" key="4">
    <source>
        <dbReference type="PROSITE" id="PS51832"/>
    </source>
</evidence>
<dbReference type="Gene3D" id="1.10.3210.10">
    <property type="entry name" value="Hypothetical protein af1432"/>
    <property type="match status" value="1"/>
</dbReference>
<reference evidence="5 6" key="1">
    <citation type="submission" date="2018-01" db="EMBL/GenBank/DDBJ databases">
        <title>Genomic Sequence of Chromobacterium MWU13-2610 from wild cranberry bogs within the Cape Cod National Seashore.</title>
        <authorList>
            <person name="O'Hara-Hanley K."/>
            <person name="Soby S."/>
            <person name="Harrison A."/>
        </authorList>
    </citation>
    <scope>NUCLEOTIDE SEQUENCE [LARGE SCALE GENOMIC DNA]</scope>
    <source>
        <strain evidence="5 6">MWU13-2610</strain>
    </source>
</reference>
<dbReference type="Pfam" id="PF00072">
    <property type="entry name" value="Response_reg"/>
    <property type="match status" value="1"/>
</dbReference>
<feature type="domain" description="HD-GYP" evidence="4">
    <location>
        <begin position="154"/>
        <end position="365"/>
    </location>
</feature>
<name>A0A2K4MJ08_9NEIS</name>
<keyword evidence="2" id="KW-0175">Coiled coil</keyword>
<dbReference type="PANTHER" id="PTHR45228:SF5">
    <property type="entry name" value="CYCLIC DI-GMP PHOSPHODIESTERASE VC_1348-RELATED"/>
    <property type="match status" value="1"/>
</dbReference>
<dbReference type="SUPFAM" id="SSF52172">
    <property type="entry name" value="CheY-like"/>
    <property type="match status" value="1"/>
</dbReference>
<accession>A0A2K4MJ08</accession>
<evidence type="ECO:0000313" key="6">
    <source>
        <dbReference type="Proteomes" id="UP000236416"/>
    </source>
</evidence>
<dbReference type="GO" id="GO:0008081">
    <property type="term" value="F:phosphoric diester hydrolase activity"/>
    <property type="evidence" value="ECO:0007669"/>
    <property type="project" value="UniProtKB-ARBA"/>
</dbReference>
<dbReference type="CDD" id="cd00077">
    <property type="entry name" value="HDc"/>
    <property type="match status" value="1"/>
</dbReference>
<comment type="caution">
    <text evidence="5">The sequence shown here is derived from an EMBL/GenBank/DDBJ whole genome shotgun (WGS) entry which is preliminary data.</text>
</comment>
<dbReference type="SMART" id="SM00471">
    <property type="entry name" value="HDc"/>
    <property type="match status" value="1"/>
</dbReference>
<gene>
    <name evidence="5" type="ORF">C2134_19185</name>
</gene>
<dbReference type="Gene3D" id="3.40.50.2300">
    <property type="match status" value="1"/>
</dbReference>
<dbReference type="InterPro" id="IPR003607">
    <property type="entry name" value="HD/PDEase_dom"/>
</dbReference>
<protein>
    <submittedName>
        <fullName evidence="5">Two-component system response regulator</fullName>
    </submittedName>
</protein>
<evidence type="ECO:0000259" key="3">
    <source>
        <dbReference type="PROSITE" id="PS50110"/>
    </source>
</evidence>
<dbReference type="GO" id="GO:0000160">
    <property type="term" value="P:phosphorelay signal transduction system"/>
    <property type="evidence" value="ECO:0007669"/>
    <property type="project" value="InterPro"/>
</dbReference>
<dbReference type="InterPro" id="IPR001789">
    <property type="entry name" value="Sig_transdc_resp-reg_receiver"/>
</dbReference>
<dbReference type="InterPro" id="IPR011006">
    <property type="entry name" value="CheY-like_superfamily"/>
</dbReference>
<keyword evidence="6" id="KW-1185">Reference proteome</keyword>
<evidence type="ECO:0000256" key="2">
    <source>
        <dbReference type="SAM" id="Coils"/>
    </source>
</evidence>
<organism evidence="5 6">
    <name type="scientific">Chromobacterium sinusclupearum</name>
    <dbReference type="NCBI Taxonomy" id="2077146"/>
    <lineage>
        <taxon>Bacteria</taxon>
        <taxon>Pseudomonadati</taxon>
        <taxon>Pseudomonadota</taxon>
        <taxon>Betaproteobacteria</taxon>
        <taxon>Neisseriales</taxon>
        <taxon>Chromobacteriaceae</taxon>
        <taxon>Chromobacterium</taxon>
    </lineage>
</organism>
<feature type="domain" description="Response regulatory" evidence="3">
    <location>
        <begin position="11"/>
        <end position="127"/>
    </location>
</feature>
<dbReference type="InterPro" id="IPR037522">
    <property type="entry name" value="HD_GYP_dom"/>
</dbReference>
<feature type="coiled-coil region" evidence="2">
    <location>
        <begin position="126"/>
        <end position="153"/>
    </location>
</feature>
<dbReference type="SUPFAM" id="SSF109604">
    <property type="entry name" value="HD-domain/PDEase-like"/>
    <property type="match status" value="1"/>
</dbReference>
<dbReference type="SMART" id="SM00448">
    <property type="entry name" value="REC"/>
    <property type="match status" value="1"/>
</dbReference>
<dbReference type="Pfam" id="PF13487">
    <property type="entry name" value="HD_5"/>
    <property type="match status" value="1"/>
</dbReference>
<dbReference type="InterPro" id="IPR052020">
    <property type="entry name" value="Cyclic_di-GMP/3'3'-cGAMP_PDE"/>
</dbReference>
<dbReference type="AlphaFoldDB" id="A0A2K4MJ08"/>